<evidence type="ECO:0000313" key="11">
    <source>
        <dbReference type="Proteomes" id="UP000237968"/>
    </source>
</evidence>
<feature type="domain" description="PPIase FKBP-type" evidence="9">
    <location>
        <begin position="224"/>
        <end position="311"/>
    </location>
</feature>
<dbReference type="PANTHER" id="PTHR43811">
    <property type="entry name" value="FKBP-TYPE PEPTIDYL-PROLYL CIS-TRANS ISOMERASE FKPA"/>
    <property type="match status" value="1"/>
</dbReference>
<sequence length="331" mass="35046">MTTVSRALISPCLLVALVACVAPPSASDTAKAEAGAQATPAGQAAPAQNPAQTPVKNPIPPDPGYDGEPVSTATLPGGILVEDFVIGEGEEAKVGSEVSVHYYGTLADGTMFDTSRKRKHPFTFTLGQGRVIKGWDQGVPGMKVGGKRKLTIPPELAYGKRKKGKIPANSQLTFTIELVSAVPPLPDPKGDEVFAGEPLRRFELEGGVIVEEYAEGEGRAAADKDRVTVHYTGKLDDDTVFDSSVTRKKPIAFVLGTGRVIKGWELGIAGMKVGGLRRLIIPPELAYGERATGKIPANSRLTFTVELMAVKDAPARPTHPTRPNPTSPRSH</sequence>
<feature type="signal peptide" evidence="8">
    <location>
        <begin position="1"/>
        <end position="21"/>
    </location>
</feature>
<evidence type="ECO:0000256" key="2">
    <source>
        <dbReference type="ARBA" id="ARBA00006577"/>
    </source>
</evidence>
<evidence type="ECO:0000259" key="9">
    <source>
        <dbReference type="PROSITE" id="PS50059"/>
    </source>
</evidence>
<keyword evidence="8" id="KW-0732">Signal</keyword>
<dbReference type="Gene3D" id="3.10.50.40">
    <property type="match status" value="2"/>
</dbReference>
<evidence type="ECO:0000256" key="7">
    <source>
        <dbReference type="SAM" id="MobiDB-lite"/>
    </source>
</evidence>
<dbReference type="InterPro" id="IPR046357">
    <property type="entry name" value="PPIase_dom_sf"/>
</dbReference>
<protein>
    <recommendedName>
        <fullName evidence="3 6">peptidylprolyl isomerase</fullName>
        <ecNumber evidence="3 6">5.2.1.8</ecNumber>
    </recommendedName>
</protein>
<dbReference type="InterPro" id="IPR001179">
    <property type="entry name" value="PPIase_FKBP_dom"/>
</dbReference>
<dbReference type="GO" id="GO:0000785">
    <property type="term" value="C:chromatin"/>
    <property type="evidence" value="ECO:0007669"/>
    <property type="project" value="TreeGrafter"/>
</dbReference>
<accession>A0A2S9XI81</accession>
<comment type="caution">
    <text evidence="10">The sequence shown here is derived from an EMBL/GenBank/DDBJ whole genome shotgun (WGS) entry which is preliminary data.</text>
</comment>
<dbReference type="SUPFAM" id="SSF54534">
    <property type="entry name" value="FKBP-like"/>
    <property type="match status" value="2"/>
</dbReference>
<comment type="similarity">
    <text evidence="2">Belongs to the FKBP-type PPIase family.</text>
</comment>
<feature type="domain" description="PPIase FKBP-type" evidence="9">
    <location>
        <begin position="95"/>
        <end position="182"/>
    </location>
</feature>
<dbReference type="OrthoDB" id="9812109at2"/>
<proteinExistence type="inferred from homology"/>
<dbReference type="EMBL" id="PVNK01000207">
    <property type="protein sequence ID" value="PRP92584.1"/>
    <property type="molecule type" value="Genomic_DNA"/>
</dbReference>
<evidence type="ECO:0000256" key="8">
    <source>
        <dbReference type="SAM" id="SignalP"/>
    </source>
</evidence>
<keyword evidence="11" id="KW-1185">Reference proteome</keyword>
<feature type="compositionally biased region" description="Pro residues" evidence="7">
    <location>
        <begin position="320"/>
        <end position="331"/>
    </location>
</feature>
<evidence type="ECO:0000256" key="5">
    <source>
        <dbReference type="ARBA" id="ARBA00023235"/>
    </source>
</evidence>
<reference evidence="10 11" key="1">
    <citation type="submission" date="2018-03" db="EMBL/GenBank/DDBJ databases">
        <title>Draft Genome Sequences of the Obligatory Marine Myxobacteria Enhygromyxa salina SWB005.</title>
        <authorList>
            <person name="Poehlein A."/>
            <person name="Moghaddam J.A."/>
            <person name="Harms H."/>
            <person name="Alanjari M."/>
            <person name="Koenig G.M."/>
            <person name="Daniel R."/>
            <person name="Schaeberle T.F."/>
        </authorList>
    </citation>
    <scope>NUCLEOTIDE SEQUENCE [LARGE SCALE GENOMIC DNA]</scope>
    <source>
        <strain evidence="10 11">SWB005</strain>
    </source>
</reference>
<gene>
    <name evidence="10" type="primary">fbp_3</name>
    <name evidence="10" type="ORF">ENSA5_47650</name>
</gene>
<evidence type="ECO:0000256" key="4">
    <source>
        <dbReference type="ARBA" id="ARBA00023110"/>
    </source>
</evidence>
<dbReference type="GO" id="GO:0003755">
    <property type="term" value="F:peptidyl-prolyl cis-trans isomerase activity"/>
    <property type="evidence" value="ECO:0007669"/>
    <property type="project" value="UniProtKB-KW"/>
</dbReference>
<dbReference type="EC" id="5.2.1.8" evidence="3 6"/>
<dbReference type="PROSITE" id="PS50059">
    <property type="entry name" value="FKBP_PPIASE"/>
    <property type="match status" value="2"/>
</dbReference>
<keyword evidence="4 6" id="KW-0697">Rotamase</keyword>
<evidence type="ECO:0000256" key="1">
    <source>
        <dbReference type="ARBA" id="ARBA00000971"/>
    </source>
</evidence>
<name>A0A2S9XI81_9BACT</name>
<dbReference type="FunFam" id="3.10.50.40:FF:000006">
    <property type="entry name" value="Peptidyl-prolyl cis-trans isomerase"/>
    <property type="match status" value="2"/>
</dbReference>
<dbReference type="AlphaFoldDB" id="A0A2S9XI81"/>
<feature type="region of interest" description="Disordered" evidence="7">
    <location>
        <begin position="311"/>
        <end position="331"/>
    </location>
</feature>
<evidence type="ECO:0000256" key="6">
    <source>
        <dbReference type="PROSITE-ProRule" id="PRU00277"/>
    </source>
</evidence>
<evidence type="ECO:0000313" key="10">
    <source>
        <dbReference type="EMBL" id="PRP92584.1"/>
    </source>
</evidence>
<evidence type="ECO:0000256" key="3">
    <source>
        <dbReference type="ARBA" id="ARBA00013194"/>
    </source>
</evidence>
<comment type="catalytic activity">
    <reaction evidence="1 6">
        <text>[protein]-peptidylproline (omega=180) = [protein]-peptidylproline (omega=0)</text>
        <dbReference type="Rhea" id="RHEA:16237"/>
        <dbReference type="Rhea" id="RHEA-COMP:10747"/>
        <dbReference type="Rhea" id="RHEA-COMP:10748"/>
        <dbReference type="ChEBI" id="CHEBI:83833"/>
        <dbReference type="ChEBI" id="CHEBI:83834"/>
        <dbReference type="EC" id="5.2.1.8"/>
    </reaction>
</comment>
<keyword evidence="5 6" id="KW-0413">Isomerase</keyword>
<dbReference type="Pfam" id="PF00254">
    <property type="entry name" value="FKBP_C"/>
    <property type="match status" value="2"/>
</dbReference>
<organism evidence="10 11">
    <name type="scientific">Enhygromyxa salina</name>
    <dbReference type="NCBI Taxonomy" id="215803"/>
    <lineage>
        <taxon>Bacteria</taxon>
        <taxon>Pseudomonadati</taxon>
        <taxon>Myxococcota</taxon>
        <taxon>Polyangia</taxon>
        <taxon>Nannocystales</taxon>
        <taxon>Nannocystaceae</taxon>
        <taxon>Enhygromyxa</taxon>
    </lineage>
</organism>
<feature type="region of interest" description="Disordered" evidence="7">
    <location>
        <begin position="31"/>
        <end position="72"/>
    </location>
</feature>
<feature type="chain" id="PRO_5015436842" description="peptidylprolyl isomerase" evidence="8">
    <location>
        <begin position="22"/>
        <end position="331"/>
    </location>
</feature>
<dbReference type="Proteomes" id="UP000237968">
    <property type="component" value="Unassembled WGS sequence"/>
</dbReference>
<dbReference type="PANTHER" id="PTHR43811:SF19">
    <property type="entry name" value="39 KDA FK506-BINDING NUCLEAR PROTEIN"/>
    <property type="match status" value="1"/>
</dbReference>
<dbReference type="PROSITE" id="PS51257">
    <property type="entry name" value="PROKAR_LIPOPROTEIN"/>
    <property type="match status" value="1"/>
</dbReference>
<feature type="compositionally biased region" description="Low complexity" evidence="7">
    <location>
        <begin position="32"/>
        <end position="54"/>
    </location>
</feature>